<dbReference type="Pfam" id="PF07331">
    <property type="entry name" value="TctB"/>
    <property type="match status" value="1"/>
</dbReference>
<evidence type="ECO:0000256" key="1">
    <source>
        <dbReference type="SAM" id="Phobius"/>
    </source>
</evidence>
<evidence type="ECO:0000313" key="3">
    <source>
        <dbReference type="EMBL" id="PCF94278.1"/>
    </source>
</evidence>
<dbReference type="RefSeq" id="WP_096653919.1">
    <property type="nucleotide sequence ID" value="NZ_NWUX01000021.1"/>
</dbReference>
<feature type="transmembrane region" description="Helical" evidence="1">
    <location>
        <begin position="40"/>
        <end position="59"/>
    </location>
</feature>
<sequence length="169" mass="18135">MQRPIPEATFHIVLIGLVGYFLMESFSIRGSAAGGNLSPAFFPKAICALLIILLLLSLVRVVIEGISNKELEQPREVSFGISVIAWLVVLALLILYAFLLEPLGYILTTALLIFCMVSTLVLLNKQDQKASLKGAIGLAGFSILTSLAIFILFSKGFSIILPTLGIAGV</sequence>
<reference evidence="4" key="1">
    <citation type="submission" date="2017-09" db="EMBL/GenBank/DDBJ databases">
        <authorList>
            <person name="Cho G.-S."/>
            <person name="Oguntoyinbo F.A."/>
            <person name="Cnockaert M."/>
            <person name="Kabisch J."/>
            <person name="Neve H."/>
            <person name="Bockelmann W."/>
            <person name="Wenning M."/>
            <person name="Franz C.M."/>
            <person name="Vandamme P."/>
        </authorList>
    </citation>
    <scope>NUCLEOTIDE SEQUENCE [LARGE SCALE GENOMIC DNA]</scope>
    <source>
        <strain evidence="4">MBT G8648</strain>
    </source>
</reference>
<dbReference type="Proteomes" id="UP000218677">
    <property type="component" value="Unassembled WGS sequence"/>
</dbReference>
<feature type="domain" description="DUF1468" evidence="2">
    <location>
        <begin position="12"/>
        <end position="162"/>
    </location>
</feature>
<accession>A0A2A4HG74</accession>
<proteinExistence type="predicted"/>
<dbReference type="EMBL" id="NWUX01000021">
    <property type="protein sequence ID" value="PCF94278.1"/>
    <property type="molecule type" value="Genomic_DNA"/>
</dbReference>
<protein>
    <recommendedName>
        <fullName evidence="2">DUF1468 domain-containing protein</fullName>
    </recommendedName>
</protein>
<dbReference type="AlphaFoldDB" id="A0A2A4HG74"/>
<keyword evidence="1" id="KW-0812">Transmembrane</keyword>
<keyword evidence="4" id="KW-1185">Reference proteome</keyword>
<name>A0A2A4HG74_9GAMM</name>
<feature type="transmembrane region" description="Helical" evidence="1">
    <location>
        <begin position="135"/>
        <end position="153"/>
    </location>
</feature>
<feature type="transmembrane region" description="Helical" evidence="1">
    <location>
        <begin position="12"/>
        <end position="28"/>
    </location>
</feature>
<evidence type="ECO:0000259" key="2">
    <source>
        <dbReference type="Pfam" id="PF07331"/>
    </source>
</evidence>
<feature type="transmembrane region" description="Helical" evidence="1">
    <location>
        <begin position="79"/>
        <end position="99"/>
    </location>
</feature>
<evidence type="ECO:0000313" key="4">
    <source>
        <dbReference type="Proteomes" id="UP000218677"/>
    </source>
</evidence>
<dbReference type="InterPro" id="IPR009936">
    <property type="entry name" value="DUF1468"/>
</dbReference>
<keyword evidence="1" id="KW-1133">Transmembrane helix</keyword>
<dbReference type="OrthoDB" id="6182697at2"/>
<gene>
    <name evidence="3" type="ORF">CPA45_18005</name>
</gene>
<keyword evidence="1" id="KW-0472">Membrane</keyword>
<feature type="transmembrane region" description="Helical" evidence="1">
    <location>
        <begin position="105"/>
        <end position="123"/>
    </location>
</feature>
<comment type="caution">
    <text evidence="3">The sequence shown here is derived from an EMBL/GenBank/DDBJ whole genome shotgun (WGS) entry which is preliminary data.</text>
</comment>
<organism evidence="3 4">
    <name type="scientific">Vreelandella nigrificans</name>
    <dbReference type="NCBI Taxonomy" id="2042704"/>
    <lineage>
        <taxon>Bacteria</taxon>
        <taxon>Pseudomonadati</taxon>
        <taxon>Pseudomonadota</taxon>
        <taxon>Gammaproteobacteria</taxon>
        <taxon>Oceanospirillales</taxon>
        <taxon>Halomonadaceae</taxon>
        <taxon>Vreelandella</taxon>
    </lineage>
</organism>